<feature type="transmembrane region" description="Helical" evidence="5">
    <location>
        <begin position="57"/>
        <end position="77"/>
    </location>
</feature>
<evidence type="ECO:0000256" key="1">
    <source>
        <dbReference type="ARBA" id="ARBA00004141"/>
    </source>
</evidence>
<dbReference type="PROSITE" id="PS50929">
    <property type="entry name" value="ABC_TM1F"/>
    <property type="match status" value="1"/>
</dbReference>
<organism evidence="7 8">
    <name type="scientific">Chrysemys picta bellii</name>
    <name type="common">Western painted turtle</name>
    <name type="synonym">Emys bellii</name>
    <dbReference type="NCBI Taxonomy" id="8478"/>
    <lineage>
        <taxon>Eukaryota</taxon>
        <taxon>Metazoa</taxon>
        <taxon>Chordata</taxon>
        <taxon>Craniata</taxon>
        <taxon>Vertebrata</taxon>
        <taxon>Euteleostomi</taxon>
        <taxon>Archelosauria</taxon>
        <taxon>Testudinata</taxon>
        <taxon>Testudines</taxon>
        <taxon>Cryptodira</taxon>
        <taxon>Durocryptodira</taxon>
        <taxon>Testudinoidea</taxon>
        <taxon>Emydidae</taxon>
        <taxon>Chrysemys</taxon>
    </lineage>
</organism>
<dbReference type="AlphaFoldDB" id="A0A8C3H806"/>
<dbReference type="Ensembl" id="ENSCPBT00000009194.1">
    <property type="protein sequence ID" value="ENSCPBP00000007620.1"/>
    <property type="gene ID" value="ENSCPBG00000006005.1"/>
</dbReference>
<dbReference type="GO" id="GO:0015421">
    <property type="term" value="F:ABC-type oligopeptide transporter activity"/>
    <property type="evidence" value="ECO:0007669"/>
    <property type="project" value="TreeGrafter"/>
</dbReference>
<feature type="transmembrane region" description="Helical" evidence="5">
    <location>
        <begin position="26"/>
        <end position="50"/>
    </location>
</feature>
<evidence type="ECO:0000256" key="5">
    <source>
        <dbReference type="SAM" id="Phobius"/>
    </source>
</evidence>
<reference evidence="7" key="2">
    <citation type="submission" date="2025-09" db="UniProtKB">
        <authorList>
            <consortium name="Ensembl"/>
        </authorList>
    </citation>
    <scope>IDENTIFICATION</scope>
</reference>
<dbReference type="InterPro" id="IPR036640">
    <property type="entry name" value="ABC1_TM_sf"/>
</dbReference>
<dbReference type="GO" id="GO:0005524">
    <property type="term" value="F:ATP binding"/>
    <property type="evidence" value="ECO:0007669"/>
    <property type="project" value="InterPro"/>
</dbReference>
<dbReference type="GO" id="GO:0090374">
    <property type="term" value="P:oligopeptide export from mitochondrion"/>
    <property type="evidence" value="ECO:0007669"/>
    <property type="project" value="TreeGrafter"/>
</dbReference>
<dbReference type="InterPro" id="IPR039421">
    <property type="entry name" value="Type_1_exporter"/>
</dbReference>
<name>A0A8C3H806_CHRPI</name>
<accession>A0A8C3H806</accession>
<keyword evidence="4 5" id="KW-0472">Membrane</keyword>
<keyword evidence="3 5" id="KW-1133">Transmembrane helix</keyword>
<dbReference type="GO" id="GO:0005743">
    <property type="term" value="C:mitochondrial inner membrane"/>
    <property type="evidence" value="ECO:0007669"/>
    <property type="project" value="TreeGrafter"/>
</dbReference>
<evidence type="ECO:0000313" key="7">
    <source>
        <dbReference type="Ensembl" id="ENSCPBP00000007620.1"/>
    </source>
</evidence>
<dbReference type="GeneTree" id="ENSGT00940000175433"/>
<protein>
    <recommendedName>
        <fullName evidence="6">ABC transmembrane type-1 domain-containing protein</fullName>
    </recommendedName>
</protein>
<proteinExistence type="predicted"/>
<dbReference type="Proteomes" id="UP000694380">
    <property type="component" value="Unplaced"/>
</dbReference>
<dbReference type="Pfam" id="PF00664">
    <property type="entry name" value="ABC_membrane"/>
    <property type="match status" value="1"/>
</dbReference>
<keyword evidence="8" id="KW-1185">Reference proteome</keyword>
<dbReference type="SUPFAM" id="SSF90123">
    <property type="entry name" value="ABC transporter transmembrane region"/>
    <property type="match status" value="1"/>
</dbReference>
<feature type="domain" description="ABC transmembrane type-1" evidence="6">
    <location>
        <begin position="30"/>
        <end position="151"/>
    </location>
</feature>
<evidence type="ECO:0000256" key="3">
    <source>
        <dbReference type="ARBA" id="ARBA00022989"/>
    </source>
</evidence>
<evidence type="ECO:0000256" key="4">
    <source>
        <dbReference type="ARBA" id="ARBA00023136"/>
    </source>
</evidence>
<dbReference type="PANTHER" id="PTHR43394:SF20">
    <property type="entry name" value="ATP BINDING CASSETTE SUBFAMILY B MEMBER 5"/>
    <property type="match status" value="1"/>
</dbReference>
<evidence type="ECO:0000313" key="8">
    <source>
        <dbReference type="Proteomes" id="UP000694380"/>
    </source>
</evidence>
<dbReference type="InterPro" id="IPR011527">
    <property type="entry name" value="ABC1_TM_dom"/>
</dbReference>
<comment type="subcellular location">
    <subcellularLocation>
        <location evidence="1">Membrane</location>
        <topology evidence="1">Multi-pass membrane protein</topology>
    </subcellularLocation>
</comment>
<dbReference type="PANTHER" id="PTHR43394">
    <property type="entry name" value="ATP-DEPENDENT PERMEASE MDL1, MITOCHONDRIAL"/>
    <property type="match status" value="1"/>
</dbReference>
<evidence type="ECO:0000256" key="2">
    <source>
        <dbReference type="ARBA" id="ARBA00022692"/>
    </source>
</evidence>
<dbReference type="OMA" id="IHETDEW"/>
<feature type="transmembrane region" description="Helical" evidence="5">
    <location>
        <begin position="89"/>
        <end position="111"/>
    </location>
</feature>
<reference evidence="7" key="1">
    <citation type="submission" date="2025-08" db="UniProtKB">
        <authorList>
            <consortium name="Ensembl"/>
        </authorList>
    </citation>
    <scope>IDENTIFICATION</scope>
</reference>
<dbReference type="Gene3D" id="1.20.1560.10">
    <property type="entry name" value="ABC transporter type 1, transmembrane domain"/>
    <property type="match status" value="1"/>
</dbReference>
<evidence type="ECO:0000259" key="6">
    <source>
        <dbReference type="PROSITE" id="PS50929"/>
    </source>
</evidence>
<sequence length="151" mass="16677">PSSSTNHATLAIKLSSVFGYADWLDIILMIIGLIAAVANGTGLPLLFIVIGEMTNRFVMIVNLSAVMNSSSTCPAIPGLDIEAEMNRFAYYYVGISFAVMILSTIQVWTFLTSAARQTARIRQKFFFAILHQEMAWFDTSQIGTLNTRLTE</sequence>
<keyword evidence="2 5" id="KW-0812">Transmembrane</keyword>